<evidence type="ECO:0000256" key="2">
    <source>
        <dbReference type="ARBA" id="ARBA00022448"/>
    </source>
</evidence>
<keyword evidence="9 17" id="KW-0472">Membrane</keyword>
<reference evidence="19" key="1">
    <citation type="journal article" date="2016" name="Nature">
        <title>Genome evolution in the allotetraploid frog Xenopus laevis.</title>
        <authorList>
            <person name="Session A.M."/>
            <person name="Uno Y."/>
            <person name="Kwon T."/>
            <person name="Chapman J.A."/>
            <person name="Toyoda A."/>
            <person name="Takahashi S."/>
            <person name="Fukui A."/>
            <person name="Hikosaka A."/>
            <person name="Suzuki A."/>
            <person name="Kondo M."/>
            <person name="van Heeringen S.J."/>
            <person name="Quigley I."/>
            <person name="Heinz S."/>
            <person name="Ogino H."/>
            <person name="Ochi H."/>
            <person name="Hellsten U."/>
            <person name="Lyons J.B."/>
            <person name="Simakov O."/>
            <person name="Putnam N."/>
            <person name="Stites J."/>
            <person name="Kuroki Y."/>
            <person name="Tanaka T."/>
            <person name="Michiue T."/>
            <person name="Watanabe M."/>
            <person name="Bogdanovic O."/>
            <person name="Lister R."/>
            <person name="Georgiou G."/>
            <person name="Paranjpe S.S."/>
            <person name="van Kruijsbergen I."/>
            <person name="Shu S."/>
            <person name="Carlson J."/>
            <person name="Kinoshita T."/>
            <person name="Ohta Y."/>
            <person name="Mawaribuchi S."/>
            <person name="Jenkins J."/>
            <person name="Grimwood J."/>
            <person name="Schmutz J."/>
            <person name="Mitros T."/>
            <person name="Mozaffari S.V."/>
            <person name="Suzuki Y."/>
            <person name="Haramoto Y."/>
            <person name="Yamamoto T.S."/>
            <person name="Takagi C."/>
            <person name="Heald R."/>
            <person name="Miller K."/>
            <person name="Haudenschild C."/>
            <person name="Kitzman J."/>
            <person name="Nakayama T."/>
            <person name="Izutsu Y."/>
            <person name="Robert J."/>
            <person name="Fortriede J."/>
            <person name="Burns K."/>
            <person name="Lotay V."/>
            <person name="Karimi K."/>
            <person name="Yasuoka Y."/>
            <person name="Dichmann D.S."/>
            <person name="Flajnik M.F."/>
            <person name="Houston D.W."/>
            <person name="Shendure J."/>
            <person name="DuPasquier L."/>
            <person name="Vize P.D."/>
            <person name="Zorn A.M."/>
            <person name="Ito M."/>
            <person name="Marcotte E.M."/>
            <person name="Wallingford J.B."/>
            <person name="Ito Y."/>
            <person name="Asashima M."/>
            <person name="Ueno N."/>
            <person name="Matsuda Y."/>
            <person name="Veenstra G.J."/>
            <person name="Fujiyama A."/>
            <person name="Harland R.M."/>
            <person name="Taira M."/>
            <person name="Rokhsar D.S."/>
        </authorList>
    </citation>
    <scope>NUCLEOTIDE SEQUENCE [LARGE SCALE GENOMIC DNA]</scope>
    <source>
        <strain evidence="19">J</strain>
    </source>
</reference>
<keyword evidence="11" id="KW-0739">Sodium transport</keyword>
<evidence type="ECO:0000256" key="15">
    <source>
        <dbReference type="ARBA" id="ARBA00059503"/>
    </source>
</evidence>
<comment type="subcellular location">
    <subcellularLocation>
        <location evidence="1">Apical cell membrane</location>
        <topology evidence="1">Multi-pass membrane protein</topology>
    </subcellularLocation>
</comment>
<evidence type="ECO:0000256" key="1">
    <source>
        <dbReference type="ARBA" id="ARBA00004424"/>
    </source>
</evidence>
<feature type="transmembrane region" description="Helical" evidence="17">
    <location>
        <begin position="65"/>
        <end position="92"/>
    </location>
</feature>
<comment type="subunit">
    <text evidence="16">Component of the heterotrimeric epithelial sodium channel (ENaC) composed of an alpha/SCNN1A, a beta/SCNN1B and a gamma/SCNN1G subunit.</text>
</comment>
<accession>A0A974BVP3</accession>
<dbReference type="FunFam" id="1.10.287.770:FF:000005">
    <property type="entry name" value="Amiloride-sensitive sodium channel subunit gamma"/>
    <property type="match status" value="1"/>
</dbReference>
<dbReference type="PANTHER" id="PTHR11690:SF19">
    <property type="entry name" value="AMILORIDE-SENSITIVE SODIUM CHANNEL SUBUNIT GAMMA"/>
    <property type="match status" value="1"/>
</dbReference>
<dbReference type="GO" id="GO:0034706">
    <property type="term" value="C:sodium channel complex"/>
    <property type="evidence" value="ECO:0007669"/>
    <property type="project" value="UniProtKB-ARBA"/>
</dbReference>
<dbReference type="GO" id="GO:0016324">
    <property type="term" value="C:apical plasma membrane"/>
    <property type="evidence" value="ECO:0007669"/>
    <property type="project" value="UniProtKB-SubCell"/>
</dbReference>
<evidence type="ECO:0000256" key="14">
    <source>
        <dbReference type="ARBA" id="ARBA00038067"/>
    </source>
</evidence>
<evidence type="ECO:0000256" key="13">
    <source>
        <dbReference type="ARBA" id="ARBA00036239"/>
    </source>
</evidence>
<evidence type="ECO:0000256" key="5">
    <source>
        <dbReference type="ARBA" id="ARBA00022692"/>
    </source>
</evidence>
<keyword evidence="2" id="KW-0813">Transport</keyword>
<evidence type="ECO:0000256" key="17">
    <source>
        <dbReference type="SAM" id="Phobius"/>
    </source>
</evidence>
<name>A0A974BVP3_XENLA</name>
<evidence type="ECO:0000313" key="19">
    <source>
        <dbReference type="Proteomes" id="UP000694892"/>
    </source>
</evidence>
<evidence type="ECO:0000256" key="16">
    <source>
        <dbReference type="ARBA" id="ARBA00065436"/>
    </source>
</evidence>
<dbReference type="PROSITE" id="PS01206">
    <property type="entry name" value="ASC"/>
    <property type="match status" value="1"/>
</dbReference>
<proteinExistence type="inferred from homology"/>
<comment type="similarity">
    <text evidence="14">Belongs to the amiloride-sensitive sodium channel (TC 1.A.6) family. SCNN1G subfamily.</text>
</comment>
<keyword evidence="10" id="KW-1015">Disulfide bond</keyword>
<dbReference type="Proteomes" id="UP000694892">
    <property type="component" value="Chromosome 9_10S"/>
</dbReference>
<keyword evidence="6 17" id="KW-1133">Transmembrane helix</keyword>
<evidence type="ECO:0000256" key="4">
    <source>
        <dbReference type="ARBA" id="ARBA00022475"/>
    </source>
</evidence>
<dbReference type="InterPro" id="IPR020903">
    <property type="entry name" value="ENaC_CS"/>
</dbReference>
<evidence type="ECO:0000313" key="18">
    <source>
        <dbReference type="EMBL" id="OCT61630.1"/>
    </source>
</evidence>
<comment type="catalytic activity">
    <reaction evidence="13">
        <text>Na(+)(in) = Na(+)(out)</text>
        <dbReference type="Rhea" id="RHEA:34963"/>
        <dbReference type="ChEBI" id="CHEBI:29101"/>
    </reaction>
</comment>
<keyword evidence="3" id="KW-0894">Sodium channel</keyword>
<dbReference type="Gene3D" id="1.10.287.770">
    <property type="entry name" value="YojJ-like"/>
    <property type="match status" value="1"/>
</dbReference>
<dbReference type="InterPro" id="IPR004724">
    <property type="entry name" value="ENaC_chordates"/>
</dbReference>
<dbReference type="PRINTS" id="PR01078">
    <property type="entry name" value="AMINACHANNEL"/>
</dbReference>
<gene>
    <name evidence="18" type="ORF">XELAEV_18047658mg</name>
</gene>
<dbReference type="AlphaFoldDB" id="A0A974BVP3"/>
<dbReference type="GO" id="GO:0015280">
    <property type="term" value="F:ligand-gated sodium channel activity"/>
    <property type="evidence" value="ECO:0007669"/>
    <property type="project" value="InterPro"/>
</dbReference>
<keyword evidence="12" id="KW-0407">Ion channel</keyword>
<dbReference type="NCBIfam" id="TIGR00859">
    <property type="entry name" value="ENaC"/>
    <property type="match status" value="1"/>
</dbReference>
<dbReference type="EMBL" id="CM004483">
    <property type="protein sequence ID" value="OCT61630.1"/>
    <property type="molecule type" value="Genomic_DNA"/>
</dbReference>
<evidence type="ECO:0000256" key="8">
    <source>
        <dbReference type="ARBA" id="ARBA00023065"/>
    </source>
</evidence>
<evidence type="ECO:0000256" key="11">
    <source>
        <dbReference type="ARBA" id="ARBA00023201"/>
    </source>
</evidence>
<dbReference type="Gene3D" id="2.60.470.10">
    <property type="entry name" value="Acid-sensing ion channels like domains"/>
    <property type="match status" value="1"/>
</dbReference>
<evidence type="ECO:0000256" key="10">
    <source>
        <dbReference type="ARBA" id="ARBA00023157"/>
    </source>
</evidence>
<dbReference type="InterPro" id="IPR001873">
    <property type="entry name" value="ENaC"/>
</dbReference>
<dbReference type="Pfam" id="PF00858">
    <property type="entry name" value="ASC"/>
    <property type="match status" value="1"/>
</dbReference>
<dbReference type="FunFam" id="2.60.470.10:FF:000005">
    <property type="entry name" value="Amiloride-sensitive sodium channel subunit gamma"/>
    <property type="match status" value="1"/>
</dbReference>
<evidence type="ECO:0000256" key="9">
    <source>
        <dbReference type="ARBA" id="ARBA00023136"/>
    </source>
</evidence>
<sequence>MQSDLWDRSIMSNSGKKLTQKLKKNLPVTGPQAPTLYELMQWYCLNTNTHGCRRIVVSKGRLRRWIWIVLTLIAVALIFWQCALLLMTYYSISASITVTFQKLVYPAVTICNLNPYSYSKIKDRLATLEKTTNQTLKKIYGFTEPLIRSKRDLDINDENSTEDIFLKQIPLFRLESIKGNQLVVSDLKTKKRTQMSGKVIQRDAGSVQDSGNMVGFKLCDANNSSDCTIFTFSSGVNAIQEWYRLHYNNILAKISMEDKIAMGYKADELIVTCLFDGLSCDARNFTLFHHPLYGNCYTFNSAERGNLLVSSMGGAEYGLKVVLYIDEDEYNPYLSTAAGAKILVHDQDEYPFIEDLGTELETGTETSIGMQLTESTKLSDPYSDCTIDGSDISVENLYNKKYTLQICLNSCFQREMVRSCGCAHYDQPLPNGAKYCNYEEYPNWIYCYVKLYKQFVQEELGCQSTCRESCSFKEWTLTRSLAKWPSLNSEEWMLRVLSWELGEKLNKNLTKNDLGNLNIFYQDLNSRSISESPTYNIVTLLSNFGGQLGLWMSCSMVCVLEIVEVFFIDSFWVILRQKWHKLCNWWKNRKENEIEEIPDITVPAMAGHNNPLCVDHPICLGEDDPPTFHSALQLPQAQDCRVPRTPPPKYNTLRIQSAFHLETIDSDEDVERF</sequence>
<evidence type="ECO:0000256" key="7">
    <source>
        <dbReference type="ARBA" id="ARBA00023053"/>
    </source>
</evidence>
<evidence type="ECO:0000256" key="3">
    <source>
        <dbReference type="ARBA" id="ARBA00022461"/>
    </source>
</evidence>
<dbReference type="PANTHER" id="PTHR11690">
    <property type="entry name" value="AMILORIDE-SENSITIVE SODIUM CHANNEL-RELATED"/>
    <property type="match status" value="1"/>
</dbReference>
<keyword evidence="7" id="KW-0915">Sodium</keyword>
<keyword evidence="4" id="KW-1003">Cell membrane</keyword>
<evidence type="ECO:0000256" key="6">
    <source>
        <dbReference type="ARBA" id="ARBA00022989"/>
    </source>
</evidence>
<protein>
    <submittedName>
        <fullName evidence="18">Uncharacterized protein</fullName>
    </submittedName>
</protein>
<organism evidence="18 19">
    <name type="scientific">Xenopus laevis</name>
    <name type="common">African clawed frog</name>
    <dbReference type="NCBI Taxonomy" id="8355"/>
    <lineage>
        <taxon>Eukaryota</taxon>
        <taxon>Metazoa</taxon>
        <taxon>Chordata</taxon>
        <taxon>Craniata</taxon>
        <taxon>Vertebrata</taxon>
        <taxon>Euteleostomi</taxon>
        <taxon>Amphibia</taxon>
        <taxon>Batrachia</taxon>
        <taxon>Anura</taxon>
        <taxon>Pipoidea</taxon>
        <taxon>Pipidae</taxon>
        <taxon>Xenopodinae</taxon>
        <taxon>Xenopus</taxon>
        <taxon>Xenopus</taxon>
    </lineage>
</organism>
<keyword evidence="8" id="KW-0406">Ion transport</keyword>
<keyword evidence="5 17" id="KW-0812">Transmembrane</keyword>
<evidence type="ECO:0000256" key="12">
    <source>
        <dbReference type="ARBA" id="ARBA00023303"/>
    </source>
</evidence>
<comment type="function">
    <text evidence="15">This is one of the three pore-forming subunits of the heterotrimeric epithelial sodium channel (ENaC), a critical regulator of sodium balance and fluid homeostasis. ENaC operates in epithelial tissues, where it mediates the electrodiffusion of sodium ions from extracellular fluid through the apical membrane of cells, with water following osmotically.</text>
</comment>